<protein>
    <submittedName>
        <fullName evidence="2">Uncharacterized protein</fullName>
    </submittedName>
</protein>
<reference evidence="3" key="1">
    <citation type="journal article" date="2019" name="Int. J. Syst. Evol. Microbiol.">
        <title>The Global Catalogue of Microorganisms (GCM) 10K type strain sequencing project: providing services to taxonomists for standard genome sequencing and annotation.</title>
        <authorList>
            <consortium name="The Broad Institute Genomics Platform"/>
            <consortium name="The Broad Institute Genome Sequencing Center for Infectious Disease"/>
            <person name="Wu L."/>
            <person name="Ma J."/>
        </authorList>
    </citation>
    <scope>NUCLEOTIDE SEQUENCE [LARGE SCALE GENOMIC DNA]</scope>
    <source>
        <strain evidence="3">JCM 15478</strain>
    </source>
</reference>
<comment type="caution">
    <text evidence="2">The sequence shown here is derived from an EMBL/GenBank/DDBJ whole genome shotgun (WGS) entry which is preliminary data.</text>
</comment>
<evidence type="ECO:0000313" key="3">
    <source>
        <dbReference type="Proteomes" id="UP001500016"/>
    </source>
</evidence>
<organism evidence="2 3">
    <name type="scientific">Streptomyces albiaxialis</name>
    <dbReference type="NCBI Taxonomy" id="329523"/>
    <lineage>
        <taxon>Bacteria</taxon>
        <taxon>Bacillati</taxon>
        <taxon>Actinomycetota</taxon>
        <taxon>Actinomycetes</taxon>
        <taxon>Kitasatosporales</taxon>
        <taxon>Streptomycetaceae</taxon>
        <taxon>Streptomyces</taxon>
    </lineage>
</organism>
<dbReference type="RefSeq" id="WP_344527313.1">
    <property type="nucleotide sequence ID" value="NZ_BAAAPE010000007.1"/>
</dbReference>
<evidence type="ECO:0000313" key="2">
    <source>
        <dbReference type="EMBL" id="GAA2072809.1"/>
    </source>
</evidence>
<sequence>MSQVTSLHEELTVAQRCLDDLARSVSRLEERVGSGLEIRRVRSDTEHLRESLSLLRDATPKAVPEQHQEMVTIPDAPYDSGLWTDVDDEGLGAQDRHAP</sequence>
<dbReference type="EMBL" id="BAAAPE010000007">
    <property type="protein sequence ID" value="GAA2072809.1"/>
    <property type="molecule type" value="Genomic_DNA"/>
</dbReference>
<dbReference type="Proteomes" id="UP001500016">
    <property type="component" value="Unassembled WGS sequence"/>
</dbReference>
<gene>
    <name evidence="2" type="ORF">GCM10009801_25660</name>
</gene>
<proteinExistence type="predicted"/>
<name>A0ABP5HDX1_9ACTN</name>
<feature type="region of interest" description="Disordered" evidence="1">
    <location>
        <begin position="75"/>
        <end position="99"/>
    </location>
</feature>
<evidence type="ECO:0000256" key="1">
    <source>
        <dbReference type="SAM" id="MobiDB-lite"/>
    </source>
</evidence>
<keyword evidence="3" id="KW-1185">Reference proteome</keyword>
<accession>A0ABP5HDX1</accession>